<gene>
    <name evidence="1" type="ORF">N658DRAFT_167343</name>
</gene>
<reference evidence="1" key="2">
    <citation type="submission" date="2023-05" db="EMBL/GenBank/DDBJ databases">
        <authorList>
            <consortium name="Lawrence Berkeley National Laboratory"/>
            <person name="Steindorff A."/>
            <person name="Hensen N."/>
            <person name="Bonometti L."/>
            <person name="Westerberg I."/>
            <person name="Brannstrom I.O."/>
            <person name="Guillou S."/>
            <person name="Cros-Aarteil S."/>
            <person name="Calhoun S."/>
            <person name="Haridas S."/>
            <person name="Kuo A."/>
            <person name="Mondo S."/>
            <person name="Pangilinan J."/>
            <person name="Riley R."/>
            <person name="Labutti K."/>
            <person name="Andreopoulos B."/>
            <person name="Lipzen A."/>
            <person name="Chen C."/>
            <person name="Yanf M."/>
            <person name="Daum C."/>
            <person name="Ng V."/>
            <person name="Clum A."/>
            <person name="Ohm R."/>
            <person name="Martin F."/>
            <person name="Silar P."/>
            <person name="Natvig D."/>
            <person name="Lalanne C."/>
            <person name="Gautier V."/>
            <person name="Ament-Velasquez S.L."/>
            <person name="Kruys A."/>
            <person name="Hutchinson M.I."/>
            <person name="Powell A.J."/>
            <person name="Barry K."/>
            <person name="Miller A.N."/>
            <person name="Grigoriev I.V."/>
            <person name="Debuchy R."/>
            <person name="Gladieux P."/>
            <person name="Thoren M.H."/>
            <person name="Johannesson H."/>
        </authorList>
    </citation>
    <scope>NUCLEOTIDE SEQUENCE</scope>
    <source>
        <strain evidence="1">CBS 757.83</strain>
    </source>
</reference>
<protein>
    <submittedName>
        <fullName evidence="1">Uncharacterized protein</fullName>
    </submittedName>
</protein>
<dbReference type="Proteomes" id="UP001305647">
    <property type="component" value="Unassembled WGS sequence"/>
</dbReference>
<accession>A0AAN6PWM4</accession>
<dbReference type="EMBL" id="MU863650">
    <property type="protein sequence ID" value="KAK4099315.1"/>
    <property type="molecule type" value="Genomic_DNA"/>
</dbReference>
<sequence>MKTRFASGICQQPVPSLDKQLPPPLPPIIARSFTTRSAPPRRLLCPNDIPAGHRSLCARPPRPATTTDPSKPPTLPSFFFFFFGRSRALLRARRNLGILLASILGQHPRLAPRNKADWTSGLPFAVHSFSRRLIFGESTLHKTSG</sequence>
<reference evidence="1" key="1">
    <citation type="journal article" date="2023" name="Mol. Phylogenet. Evol.">
        <title>Genome-scale phylogeny and comparative genomics of the fungal order Sordariales.</title>
        <authorList>
            <person name="Hensen N."/>
            <person name="Bonometti L."/>
            <person name="Westerberg I."/>
            <person name="Brannstrom I.O."/>
            <person name="Guillou S."/>
            <person name="Cros-Aarteil S."/>
            <person name="Calhoun S."/>
            <person name="Haridas S."/>
            <person name="Kuo A."/>
            <person name="Mondo S."/>
            <person name="Pangilinan J."/>
            <person name="Riley R."/>
            <person name="LaButti K."/>
            <person name="Andreopoulos B."/>
            <person name="Lipzen A."/>
            <person name="Chen C."/>
            <person name="Yan M."/>
            <person name="Daum C."/>
            <person name="Ng V."/>
            <person name="Clum A."/>
            <person name="Steindorff A."/>
            <person name="Ohm R.A."/>
            <person name="Martin F."/>
            <person name="Silar P."/>
            <person name="Natvig D.O."/>
            <person name="Lalanne C."/>
            <person name="Gautier V."/>
            <person name="Ament-Velasquez S.L."/>
            <person name="Kruys A."/>
            <person name="Hutchinson M.I."/>
            <person name="Powell A.J."/>
            <person name="Barry K."/>
            <person name="Miller A.N."/>
            <person name="Grigoriev I.V."/>
            <person name="Debuchy R."/>
            <person name="Gladieux P."/>
            <person name="Hiltunen Thoren M."/>
            <person name="Johannesson H."/>
        </authorList>
    </citation>
    <scope>NUCLEOTIDE SEQUENCE</scope>
    <source>
        <strain evidence="1">CBS 757.83</strain>
    </source>
</reference>
<proteinExistence type="predicted"/>
<evidence type="ECO:0000313" key="1">
    <source>
        <dbReference type="EMBL" id="KAK4099315.1"/>
    </source>
</evidence>
<keyword evidence="2" id="KW-1185">Reference proteome</keyword>
<organism evidence="1 2">
    <name type="scientific">Parathielavia hyrcaniae</name>
    <dbReference type="NCBI Taxonomy" id="113614"/>
    <lineage>
        <taxon>Eukaryota</taxon>
        <taxon>Fungi</taxon>
        <taxon>Dikarya</taxon>
        <taxon>Ascomycota</taxon>
        <taxon>Pezizomycotina</taxon>
        <taxon>Sordariomycetes</taxon>
        <taxon>Sordariomycetidae</taxon>
        <taxon>Sordariales</taxon>
        <taxon>Chaetomiaceae</taxon>
        <taxon>Parathielavia</taxon>
    </lineage>
</organism>
<evidence type="ECO:0000313" key="2">
    <source>
        <dbReference type="Proteomes" id="UP001305647"/>
    </source>
</evidence>
<name>A0AAN6PWM4_9PEZI</name>
<dbReference type="AlphaFoldDB" id="A0AAN6PWM4"/>
<comment type="caution">
    <text evidence="1">The sequence shown here is derived from an EMBL/GenBank/DDBJ whole genome shotgun (WGS) entry which is preliminary data.</text>
</comment>